<organism evidence="1 2">
    <name type="scientific">Postia placenta MAD-698-R-SB12</name>
    <dbReference type="NCBI Taxonomy" id="670580"/>
    <lineage>
        <taxon>Eukaryota</taxon>
        <taxon>Fungi</taxon>
        <taxon>Dikarya</taxon>
        <taxon>Basidiomycota</taxon>
        <taxon>Agaricomycotina</taxon>
        <taxon>Agaricomycetes</taxon>
        <taxon>Polyporales</taxon>
        <taxon>Adustoporiaceae</taxon>
        <taxon>Rhodonia</taxon>
    </lineage>
</organism>
<sequence>MSDALSLQARSPVTNTDYVYARQLFPCAKGLPLYWPEPNGNATIAVGDVGFFYDRKFVRLFNALRNANDPVNGLIQENCEYKPFDRGNDVKKEKMCVNRHLCSRSVKVEEELSRDGETWEHLKFRSMGDEGAFILLADPATEEYLVPSPRLYEYIHKQIKIWMPSIKKENSCPIDDVIFVLGDVKTSAWAFNVFLPNSEEATISINSACAETEPSSWAFTRVRPVDPKNECDQSIFMHYCRMKRRAPPPSDAPNNEQNWDIKEHEVVILSPSDAPDDEKNWDMEKEEVAIVSDLPPDSEVRNSCWNNGANGAGARLSTGVAMPVRDNRVRGLRPPATRAPELASSFLTARDFGVKVAIASDIDIICVYKVGIHLIMC</sequence>
<keyword evidence="2" id="KW-1185">Reference proteome</keyword>
<dbReference type="Proteomes" id="UP000194127">
    <property type="component" value="Unassembled WGS sequence"/>
</dbReference>
<evidence type="ECO:0000313" key="1">
    <source>
        <dbReference type="EMBL" id="OSX57402.1"/>
    </source>
</evidence>
<accession>A0A1X6MMJ4</accession>
<dbReference type="EMBL" id="KZ110608">
    <property type="protein sequence ID" value="OSX57402.1"/>
    <property type="molecule type" value="Genomic_DNA"/>
</dbReference>
<dbReference type="OrthoDB" id="2804412at2759"/>
<dbReference type="RefSeq" id="XP_024334196.1">
    <property type="nucleotide sequence ID" value="XM_024487136.1"/>
</dbReference>
<dbReference type="AlphaFoldDB" id="A0A1X6MMJ4"/>
<proteinExistence type="predicted"/>
<evidence type="ECO:0000313" key="2">
    <source>
        <dbReference type="Proteomes" id="UP000194127"/>
    </source>
</evidence>
<protein>
    <submittedName>
        <fullName evidence="1">Uncharacterized protein</fullName>
    </submittedName>
</protein>
<dbReference type="GeneID" id="36332085"/>
<name>A0A1X6MMJ4_9APHY</name>
<gene>
    <name evidence="1" type="ORF">POSPLADRAFT_1157163</name>
</gene>
<reference evidence="1 2" key="1">
    <citation type="submission" date="2017-04" db="EMBL/GenBank/DDBJ databases">
        <title>Genome Sequence of the Model Brown-Rot Fungus Postia placenta SB12.</title>
        <authorList>
            <consortium name="DOE Joint Genome Institute"/>
            <person name="Gaskell J."/>
            <person name="Kersten P."/>
            <person name="Larrondo L.F."/>
            <person name="Canessa P."/>
            <person name="Martinez D."/>
            <person name="Hibbett D."/>
            <person name="Schmoll M."/>
            <person name="Kubicek C.P."/>
            <person name="Martinez A.T."/>
            <person name="Yadav J."/>
            <person name="Master E."/>
            <person name="Magnuson J.K."/>
            <person name="James T."/>
            <person name="Yaver D."/>
            <person name="Berka R."/>
            <person name="Labutti K."/>
            <person name="Lipzen A."/>
            <person name="Aerts A."/>
            <person name="Barry K."/>
            <person name="Henrissat B."/>
            <person name="Blanchette R."/>
            <person name="Grigoriev I."/>
            <person name="Cullen D."/>
        </authorList>
    </citation>
    <scope>NUCLEOTIDE SEQUENCE [LARGE SCALE GENOMIC DNA]</scope>
    <source>
        <strain evidence="1 2">MAD-698-R-SB12</strain>
    </source>
</reference>